<protein>
    <recommendedName>
        <fullName evidence="6">Cnidarian restricted protein</fullName>
    </recommendedName>
</protein>
<evidence type="ECO:0008006" key="6">
    <source>
        <dbReference type="Google" id="ProtNLM"/>
    </source>
</evidence>
<feature type="compositionally biased region" description="Polar residues" evidence="1">
    <location>
        <begin position="783"/>
        <end position="807"/>
    </location>
</feature>
<evidence type="ECO:0000256" key="1">
    <source>
        <dbReference type="SAM" id="MobiDB-lite"/>
    </source>
</evidence>
<feature type="region of interest" description="Disordered" evidence="1">
    <location>
        <begin position="377"/>
        <end position="409"/>
    </location>
</feature>
<feature type="region of interest" description="Disordered" evidence="1">
    <location>
        <begin position="716"/>
        <end position="749"/>
    </location>
</feature>
<keyword evidence="5" id="KW-1185">Reference proteome</keyword>
<keyword evidence="3" id="KW-0732">Signal</keyword>
<feature type="signal peptide" evidence="3">
    <location>
        <begin position="1"/>
        <end position="28"/>
    </location>
</feature>
<evidence type="ECO:0000313" key="5">
    <source>
        <dbReference type="Proteomes" id="UP000594262"/>
    </source>
</evidence>
<feature type="compositionally biased region" description="Low complexity" evidence="1">
    <location>
        <begin position="393"/>
        <end position="404"/>
    </location>
</feature>
<dbReference type="EnsemblMetazoa" id="CLYHEMT001841.1">
    <property type="protein sequence ID" value="CLYHEMP001841.1"/>
    <property type="gene ID" value="CLYHEMG001841"/>
</dbReference>
<reference evidence="4" key="1">
    <citation type="submission" date="2021-01" db="UniProtKB">
        <authorList>
            <consortium name="EnsemblMetazoa"/>
        </authorList>
    </citation>
    <scope>IDENTIFICATION</scope>
</reference>
<feature type="compositionally biased region" description="Low complexity" evidence="1">
    <location>
        <begin position="723"/>
        <end position="734"/>
    </location>
</feature>
<keyword evidence="2" id="KW-0812">Transmembrane</keyword>
<keyword evidence="2" id="KW-0472">Membrane</keyword>
<proteinExistence type="predicted"/>
<sequence>MTLKMDFKMARLMFLAFFIIYQEENVKCRFTTFNPVRYICLSTSTYMVNLTIRTEFLNDCNCDTFPLTCAMENNLRSWSFQTFCQEIDALSTGLHCNCTNILNTCRIFNDYGDYSLDEFFPSTSGSGSGDDSSPIEVSTLILATPSQASIGASIQSESTSSPLLAPASSSTVAQDAWIRNTLAPVSRSDQIIQGPGSTYLESFCEVINGDLYNYRMSRFDIVASKCNCGNMTDVCTMLDKDETTFAEICTSTMQFLGSIFYYCTCEKFPSTCDFLDQIGNTNMSTTIFPSTLAISSSQHYQISYSTGHDSSNADLASPSFSTSRVHQSEPSITIVIPSSIIVDSPLTPSPSQGNIIETKTVATIYFTTATIKQTSPIDQQINSPSQSNTIGATPVSSTMTPSPSQENTSETEMTATILITTVTINQTSSIDQQIIASKQSDTIRVTPVSPLIEPTSSITTTTPPFLSEYCIAFNMDLARQRFPMPRIDPSTCNCQVMNEVCVGLQNSTINFPSLCETTKIKILKIRSPLMCECFNFPNTCLDLLSDQSTKNIVPSTSMIDSQSPKSTFQIPVSSFQTTLDHPTISTIVLQPEHTTLIQNIHASSVTQSLSTTSLPQPLNQLQELLMQFCNVFNTDISRTRINVDIIKESNCNCQHLNSTCQSLQRNANFTMVCSETAKTYSNFPLTCLCTSFNNTCQFLDELNQTAAGLNKSLTAGTSTHAQPTLSTSSIPLSSSHKHQVPIRTVPKSTSSQIAISTPMFILETMESSSSKTQSSVQPSSSQENIQTTQSSPEVIASESSPNAYVPSTSITKGPELFLSIQPRQSIKSYHALMATASIANLEIANLESNVSDNKQTSAGKPLAPGFIMLILPLIFTIIKLINI</sequence>
<evidence type="ECO:0000256" key="2">
    <source>
        <dbReference type="SAM" id="Phobius"/>
    </source>
</evidence>
<accession>A0A7M5UV45</accession>
<evidence type="ECO:0000313" key="4">
    <source>
        <dbReference type="EnsemblMetazoa" id="CLYHEMP001841.1"/>
    </source>
</evidence>
<feature type="compositionally biased region" description="Polar residues" evidence="1">
    <location>
        <begin position="377"/>
        <end position="391"/>
    </location>
</feature>
<feature type="transmembrane region" description="Helical" evidence="2">
    <location>
        <begin position="862"/>
        <end position="881"/>
    </location>
</feature>
<dbReference type="Proteomes" id="UP000594262">
    <property type="component" value="Unplaced"/>
</dbReference>
<feature type="compositionally biased region" description="Low complexity" evidence="1">
    <location>
        <begin position="767"/>
        <end position="782"/>
    </location>
</feature>
<name>A0A7M5UV45_9CNID</name>
<organism evidence="4 5">
    <name type="scientific">Clytia hemisphaerica</name>
    <dbReference type="NCBI Taxonomy" id="252671"/>
    <lineage>
        <taxon>Eukaryota</taxon>
        <taxon>Metazoa</taxon>
        <taxon>Cnidaria</taxon>
        <taxon>Hydrozoa</taxon>
        <taxon>Hydroidolina</taxon>
        <taxon>Leptothecata</taxon>
        <taxon>Obeliida</taxon>
        <taxon>Clytiidae</taxon>
        <taxon>Clytia</taxon>
    </lineage>
</organism>
<dbReference type="AlphaFoldDB" id="A0A7M5UV45"/>
<feature type="chain" id="PRO_5029653604" description="Cnidarian restricted protein" evidence="3">
    <location>
        <begin position="29"/>
        <end position="883"/>
    </location>
</feature>
<keyword evidence="2" id="KW-1133">Transmembrane helix</keyword>
<feature type="region of interest" description="Disordered" evidence="1">
    <location>
        <begin position="766"/>
        <end position="807"/>
    </location>
</feature>
<evidence type="ECO:0000256" key="3">
    <source>
        <dbReference type="SAM" id="SignalP"/>
    </source>
</evidence>